<evidence type="ECO:0000313" key="5">
    <source>
        <dbReference type="EMBL" id="RXM34899.1"/>
    </source>
</evidence>
<keyword evidence="6" id="KW-1185">Reference proteome</keyword>
<dbReference type="GO" id="GO:0035804">
    <property type="term" value="F:structural constituent of egg coat"/>
    <property type="evidence" value="ECO:0007669"/>
    <property type="project" value="UniProtKB-UniRule"/>
</dbReference>
<feature type="signal peptide" evidence="3">
    <location>
        <begin position="1"/>
        <end position="25"/>
    </location>
</feature>
<dbReference type="PANTHER" id="PTHR11576:SF14">
    <property type="entry name" value="ZP DOMAIN-CONTAINING PROTEIN"/>
    <property type="match status" value="1"/>
</dbReference>
<dbReference type="Pfam" id="PF23344">
    <property type="entry name" value="ZP-N"/>
    <property type="match status" value="1"/>
</dbReference>
<feature type="chain" id="PRO_5046101319" evidence="3">
    <location>
        <begin position="26"/>
        <end position="436"/>
    </location>
</feature>
<keyword evidence="3" id="KW-0732">Signal</keyword>
<organism evidence="5 6">
    <name type="scientific">Acipenser ruthenus</name>
    <name type="common">Sterlet sturgeon</name>
    <dbReference type="NCBI Taxonomy" id="7906"/>
    <lineage>
        <taxon>Eukaryota</taxon>
        <taxon>Metazoa</taxon>
        <taxon>Chordata</taxon>
        <taxon>Craniata</taxon>
        <taxon>Vertebrata</taxon>
        <taxon>Euteleostomi</taxon>
        <taxon>Actinopterygii</taxon>
        <taxon>Chondrostei</taxon>
        <taxon>Acipenseriformes</taxon>
        <taxon>Acipenseridae</taxon>
        <taxon>Acipenser</taxon>
    </lineage>
</organism>
<feature type="transmembrane region" description="Helical" evidence="2">
    <location>
        <begin position="402"/>
        <end position="421"/>
    </location>
</feature>
<evidence type="ECO:0000256" key="1">
    <source>
        <dbReference type="ARBA" id="ARBA00023157"/>
    </source>
</evidence>
<dbReference type="Pfam" id="PF00100">
    <property type="entry name" value="Zona_pellucida"/>
    <property type="match status" value="1"/>
</dbReference>
<dbReference type="InterPro" id="IPR042235">
    <property type="entry name" value="ZP-C_dom"/>
</dbReference>
<evidence type="ECO:0000256" key="3">
    <source>
        <dbReference type="SAM" id="SignalP"/>
    </source>
</evidence>
<dbReference type="InterPro" id="IPR055355">
    <property type="entry name" value="ZP-C"/>
</dbReference>
<evidence type="ECO:0000313" key="6">
    <source>
        <dbReference type="Proteomes" id="UP000289886"/>
    </source>
</evidence>
<dbReference type="Gene3D" id="2.60.40.4100">
    <property type="entry name" value="Zona pellucida, ZP-C domain"/>
    <property type="match status" value="1"/>
</dbReference>
<dbReference type="Proteomes" id="UP000289886">
    <property type="component" value="Unassembled WGS sequence"/>
</dbReference>
<evidence type="ECO:0000256" key="2">
    <source>
        <dbReference type="SAM" id="Phobius"/>
    </source>
</evidence>
<dbReference type="GO" id="GO:0035805">
    <property type="term" value="C:egg coat"/>
    <property type="evidence" value="ECO:0007669"/>
    <property type="project" value="UniProtKB-SubCell"/>
</dbReference>
<gene>
    <name evidence="5" type="ORF">EOD39_13612</name>
</gene>
<dbReference type="GO" id="GO:2000344">
    <property type="term" value="P:positive regulation of acrosome reaction"/>
    <property type="evidence" value="ECO:0007669"/>
    <property type="project" value="UniProtKB-UniRule"/>
</dbReference>
<dbReference type="InterPro" id="IPR055356">
    <property type="entry name" value="ZP-N"/>
</dbReference>
<keyword evidence="2" id="KW-0812">Transmembrane</keyword>
<keyword evidence="2" id="KW-1133">Transmembrane helix</keyword>
<accession>A0A444UIA7</accession>
<dbReference type="GO" id="GO:0032190">
    <property type="term" value="F:acrosin binding"/>
    <property type="evidence" value="ECO:0007669"/>
    <property type="project" value="TreeGrafter"/>
</dbReference>
<keyword evidence="2" id="KW-0472">Membrane</keyword>
<name>A0A444UIA7_ACIRT</name>
<reference evidence="5 6" key="1">
    <citation type="submission" date="2019-01" db="EMBL/GenBank/DDBJ databases">
        <title>Draft Genome and Complete Hox-Cluster Characterization of the Sterlet Sturgeon (Acipenser ruthenus).</title>
        <authorList>
            <person name="Wei Q."/>
        </authorList>
    </citation>
    <scope>NUCLEOTIDE SEQUENCE [LARGE SCALE GENOMIC DNA]</scope>
    <source>
        <strain evidence="5">WHYD16114868_AA</strain>
        <tissue evidence="5">Blood</tissue>
    </source>
</reference>
<keyword evidence="1" id="KW-1015">Disulfide bond</keyword>
<sequence>MGTRSVQTALLRALILLVQLHGGFGWSWSDQLVYNPVLFTAPRAVFQAKPTPLSVQRADLSLLNSVTLDCRKDAMVVTVNRDLFGIGYLVSSADLSVGSAGCSAASSDSVANTVLFSIQLQDCGSTFQEVECQQQPHKTNLGALHFNSLYRANPGLLLAAHEWYEGMDWVYNWSGPRFSNVLYLGDLLHVDSSVAVDNNVPLRLYVDSCIVTTRTLCPDMQSCLMDGKSPDSSSSFTRPALNKLRFDITAFKFQEHGKAWLDLIYMTCTLRAVNADKPADASNKACSYRKQTYRWVSEDSSSAMCGCCDAGSFSGTPWFLTGPLPPRQSKSYRIPAEINQPNWSGKWLQKRAAPLDPAGQDPRVHVKEITIGPLTVVHVVRDHAVLLIKESLYHPLQLVEEMQVSAVALALSCAVLLTVFLKRRSQSSDKLLAVSS</sequence>
<proteinExistence type="predicted"/>
<dbReference type="GO" id="GO:0005886">
    <property type="term" value="C:plasma membrane"/>
    <property type="evidence" value="ECO:0007669"/>
    <property type="project" value="UniProtKB-SubCell"/>
</dbReference>
<comment type="caution">
    <text evidence="5">The sequence shown here is derived from an EMBL/GenBank/DDBJ whole genome shotgun (WGS) entry which is preliminary data.</text>
</comment>
<dbReference type="InterPro" id="IPR001507">
    <property type="entry name" value="ZP_dom"/>
</dbReference>
<dbReference type="PANTHER" id="PTHR11576">
    <property type="entry name" value="ZONA PELLUCIDA SPERM-BINDING PROTEIN 3"/>
    <property type="match status" value="1"/>
</dbReference>
<evidence type="ECO:0000259" key="4">
    <source>
        <dbReference type="SMART" id="SM00241"/>
    </source>
</evidence>
<feature type="domain" description="ZP" evidence="4">
    <location>
        <begin position="69"/>
        <end position="289"/>
    </location>
</feature>
<dbReference type="SMART" id="SM00241">
    <property type="entry name" value="ZP"/>
    <property type="match status" value="1"/>
</dbReference>
<dbReference type="Gene3D" id="2.60.40.3210">
    <property type="entry name" value="Zona pellucida, ZP-N domain"/>
    <property type="match status" value="1"/>
</dbReference>
<dbReference type="EMBL" id="SCEB01214525">
    <property type="protein sequence ID" value="RXM34899.1"/>
    <property type="molecule type" value="Genomic_DNA"/>
</dbReference>
<dbReference type="GO" id="GO:0035803">
    <property type="term" value="P:egg coat formation"/>
    <property type="evidence" value="ECO:0007669"/>
    <property type="project" value="UniProtKB-UniRule"/>
</dbReference>
<dbReference type="GO" id="GO:0007339">
    <property type="term" value="P:binding of sperm to zona pellucida"/>
    <property type="evidence" value="ECO:0007669"/>
    <property type="project" value="UniProtKB-UniRule"/>
</dbReference>
<dbReference type="FunFam" id="2.60.40.4100:FF:000002">
    <property type="entry name" value="Zona pellucida sperm-binding protein 3"/>
    <property type="match status" value="1"/>
</dbReference>
<dbReference type="AlphaFoldDB" id="A0A444UIA7"/>
<protein>
    <submittedName>
        <fullName evidence="5">Zona pellucida sperm-binding protein 3</fullName>
    </submittedName>
</protein>